<evidence type="ECO:0000313" key="4">
    <source>
        <dbReference type="Proteomes" id="UP001208570"/>
    </source>
</evidence>
<feature type="compositionally biased region" description="Polar residues" evidence="2">
    <location>
        <begin position="278"/>
        <end position="290"/>
    </location>
</feature>
<evidence type="ECO:0000256" key="2">
    <source>
        <dbReference type="SAM" id="MobiDB-lite"/>
    </source>
</evidence>
<dbReference type="InterPro" id="IPR026674">
    <property type="entry name" value="FLACC1"/>
</dbReference>
<dbReference type="EMBL" id="JAODUP010000951">
    <property type="protein sequence ID" value="KAK2142477.1"/>
    <property type="molecule type" value="Genomic_DNA"/>
</dbReference>
<proteinExistence type="predicted"/>
<name>A0AAD9MQR3_9ANNE</name>
<evidence type="ECO:0000256" key="1">
    <source>
        <dbReference type="SAM" id="Coils"/>
    </source>
</evidence>
<keyword evidence="4" id="KW-1185">Reference proteome</keyword>
<dbReference type="PANTHER" id="PTHR21707:SF42">
    <property type="entry name" value="FLAGELLUM-ASSOCIATED COILED-COIL DOMAIN-CONTAINING PROTEIN 1"/>
    <property type="match status" value="1"/>
</dbReference>
<gene>
    <name evidence="3" type="ORF">LSH36_951g04007</name>
</gene>
<dbReference type="Proteomes" id="UP001208570">
    <property type="component" value="Unassembled WGS sequence"/>
</dbReference>
<sequence length="354" mass="41682">MKMLKDQYEKEIYSIKENHQKETQGLTETFEAMISKMRNEMDFLQGAFESYKSQIQMEMDEKWQKREAQLRENQDDLLAEKLKELRNQVLQERLAEKADLTQSHQRDIEQLRQEHKREMNQILRKFSGAARELEDYKKTKEELEETNKALEQLRNDYDDVCGQTAELTRHLADMKIELATYEQTFEDRLQIIDDKYKDQIHSLMVQNTELRRVYVKKCGQLFDEKAEAEKVRVDTLQNAKDTMRAIIETRNRAMVNLAATDPGYDKYVHPSKCRPCSAPQTKSETHTQLLSAGKTDDVTRSRELSKLRPGTCKPRILDQIQQEHENDKKLENMGDDDDDDTEDAIGHKQTKNIE</sequence>
<feature type="coiled-coil region" evidence="1">
    <location>
        <begin position="94"/>
        <end position="163"/>
    </location>
</feature>
<protein>
    <submittedName>
        <fullName evidence="3">Uncharacterized protein</fullName>
    </submittedName>
</protein>
<dbReference type="GO" id="GO:0005737">
    <property type="term" value="C:cytoplasm"/>
    <property type="evidence" value="ECO:0007669"/>
    <property type="project" value="TreeGrafter"/>
</dbReference>
<feature type="compositionally biased region" description="Basic and acidic residues" evidence="2">
    <location>
        <begin position="294"/>
        <end position="306"/>
    </location>
</feature>
<feature type="region of interest" description="Disordered" evidence="2">
    <location>
        <begin position="274"/>
        <end position="354"/>
    </location>
</feature>
<feature type="compositionally biased region" description="Acidic residues" evidence="2">
    <location>
        <begin position="333"/>
        <end position="343"/>
    </location>
</feature>
<feature type="compositionally biased region" description="Basic and acidic residues" evidence="2">
    <location>
        <begin position="321"/>
        <end position="332"/>
    </location>
</feature>
<dbReference type="AlphaFoldDB" id="A0AAD9MQR3"/>
<reference evidence="3" key="1">
    <citation type="journal article" date="2023" name="Mol. Biol. Evol.">
        <title>Third-Generation Sequencing Reveals the Adaptive Role of the Epigenome in Three Deep-Sea Polychaetes.</title>
        <authorList>
            <person name="Perez M."/>
            <person name="Aroh O."/>
            <person name="Sun Y."/>
            <person name="Lan Y."/>
            <person name="Juniper S.K."/>
            <person name="Young C.R."/>
            <person name="Angers B."/>
            <person name="Qian P.Y."/>
        </authorList>
    </citation>
    <scope>NUCLEOTIDE SEQUENCE</scope>
    <source>
        <strain evidence="3">P08H-3</strain>
    </source>
</reference>
<comment type="caution">
    <text evidence="3">The sequence shown here is derived from an EMBL/GenBank/DDBJ whole genome shotgun (WGS) entry which is preliminary data.</text>
</comment>
<evidence type="ECO:0000313" key="3">
    <source>
        <dbReference type="EMBL" id="KAK2142477.1"/>
    </source>
</evidence>
<organism evidence="3 4">
    <name type="scientific">Paralvinella palmiformis</name>
    <dbReference type="NCBI Taxonomy" id="53620"/>
    <lineage>
        <taxon>Eukaryota</taxon>
        <taxon>Metazoa</taxon>
        <taxon>Spiralia</taxon>
        <taxon>Lophotrochozoa</taxon>
        <taxon>Annelida</taxon>
        <taxon>Polychaeta</taxon>
        <taxon>Sedentaria</taxon>
        <taxon>Canalipalpata</taxon>
        <taxon>Terebellida</taxon>
        <taxon>Terebelliformia</taxon>
        <taxon>Alvinellidae</taxon>
        <taxon>Paralvinella</taxon>
    </lineage>
</organism>
<keyword evidence="1" id="KW-0175">Coiled coil</keyword>
<dbReference type="PANTHER" id="PTHR21707">
    <property type="entry name" value="FLAGELLUM-ASSOCIATED COILED-COIL DOMAIN-CONTAINING PROTEIN 1"/>
    <property type="match status" value="1"/>
</dbReference>
<accession>A0AAD9MQR3</accession>